<dbReference type="OrthoDB" id="3439855at2759"/>
<evidence type="ECO:0000313" key="1">
    <source>
        <dbReference type="EMBL" id="OAF59682.1"/>
    </source>
</evidence>
<dbReference type="EMBL" id="KV441393">
    <property type="protein sequence ID" value="OAF59682.1"/>
    <property type="molecule type" value="Genomic_DNA"/>
</dbReference>
<name>A0A177AE34_9PEZI</name>
<protein>
    <submittedName>
        <fullName evidence="1">Uncharacterized protein</fullName>
    </submittedName>
</protein>
<proteinExistence type="predicted"/>
<dbReference type="RefSeq" id="XP_024324965.1">
    <property type="nucleotide sequence ID" value="XM_024467604.1"/>
</dbReference>
<dbReference type="AlphaFoldDB" id="A0A177AE34"/>
<gene>
    <name evidence="1" type="ORF">VC83_03966</name>
</gene>
<dbReference type="Proteomes" id="UP000077154">
    <property type="component" value="Unassembled WGS sequence"/>
</dbReference>
<accession>A0A177AE34</accession>
<dbReference type="GeneID" id="36287039"/>
<sequence length="199" mass="22544">MLQWALQVQCAIELFCIKFKENENDLLSQGEWQDLRNMACILKNFADATLATEGYASSIDLTLQSMDFLLHVFETAKNDYAMDPFLARVKVEELWVNKYKALTVSAEIAEVEGDELAEHGPVELLMGKSTEGGQKAEDESIESHLKISDESIELGKNTLDEFLELCWSASDETIESGWNVLDEFVRVWMFDEGTDICRA</sequence>
<organism evidence="1">
    <name type="scientific">Pseudogymnoascus destructans</name>
    <dbReference type="NCBI Taxonomy" id="655981"/>
    <lineage>
        <taxon>Eukaryota</taxon>
        <taxon>Fungi</taxon>
        <taxon>Dikarya</taxon>
        <taxon>Ascomycota</taxon>
        <taxon>Pezizomycotina</taxon>
        <taxon>Leotiomycetes</taxon>
        <taxon>Thelebolales</taxon>
        <taxon>Thelebolaceae</taxon>
        <taxon>Pseudogymnoascus</taxon>
    </lineage>
</organism>
<reference evidence="1" key="1">
    <citation type="submission" date="2016-03" db="EMBL/GenBank/DDBJ databases">
        <title>Updated assembly of Pseudogymnoascus destructans, the fungus causing white-nose syndrome of bats.</title>
        <authorList>
            <person name="Palmer J.M."/>
            <person name="Drees K.P."/>
            <person name="Foster J.T."/>
            <person name="Lindner D.L."/>
        </authorList>
    </citation>
    <scope>NUCLEOTIDE SEQUENCE [LARGE SCALE GENOMIC DNA]</scope>
    <source>
        <strain evidence="1">20631-21</strain>
    </source>
</reference>